<dbReference type="Gene3D" id="2.40.320.10">
    <property type="entry name" value="Hypothetical Protein Pfu-838710-001"/>
    <property type="match status" value="1"/>
</dbReference>
<comment type="caution">
    <text evidence="2">The sequence shown here is derived from an EMBL/GenBank/DDBJ whole genome shotgun (WGS) entry which is preliminary data.</text>
</comment>
<dbReference type="PROSITE" id="PS51707">
    <property type="entry name" value="CYTH"/>
    <property type="match status" value="1"/>
</dbReference>
<dbReference type="Pfam" id="PF01928">
    <property type="entry name" value="CYTH"/>
    <property type="match status" value="1"/>
</dbReference>
<dbReference type="InterPro" id="IPR008173">
    <property type="entry name" value="Adenylyl_cyclase_CyaB"/>
</dbReference>
<gene>
    <name evidence="2" type="ORF">KCH_24630</name>
</gene>
<feature type="domain" description="CYTH" evidence="1">
    <location>
        <begin position="2"/>
        <end position="185"/>
    </location>
</feature>
<protein>
    <recommendedName>
        <fullName evidence="1">CYTH domain-containing protein</fullName>
    </recommendedName>
</protein>
<dbReference type="HOGENOM" id="CLU_105244_4_0_11"/>
<dbReference type="CDD" id="cd07890">
    <property type="entry name" value="CYTH-like_AC_IV-like"/>
    <property type="match status" value="1"/>
</dbReference>
<dbReference type="OrthoDB" id="3474751at2"/>
<dbReference type="InterPro" id="IPR023577">
    <property type="entry name" value="CYTH_domain"/>
</dbReference>
<organism evidence="2 3">
    <name type="scientific">Kitasatospora cheerisanensis KCTC 2395</name>
    <dbReference type="NCBI Taxonomy" id="1348663"/>
    <lineage>
        <taxon>Bacteria</taxon>
        <taxon>Bacillati</taxon>
        <taxon>Actinomycetota</taxon>
        <taxon>Actinomycetes</taxon>
        <taxon>Kitasatosporales</taxon>
        <taxon>Streptomycetaceae</taxon>
        <taxon>Kitasatospora</taxon>
    </lineage>
</organism>
<dbReference type="PATRIC" id="fig|1348663.4.peg.2384"/>
<dbReference type="SMART" id="SM01118">
    <property type="entry name" value="CYTH"/>
    <property type="match status" value="1"/>
</dbReference>
<accession>A0A066Z6M1</accession>
<proteinExistence type="predicted"/>
<dbReference type="RefSeq" id="WP_035862292.1">
    <property type="nucleotide sequence ID" value="NZ_KK853997.1"/>
</dbReference>
<sequence>MTIEAELKARVADPAGLVGRLAAWAGGPGREEVYRDVYFDWPGGELGAAGAEVRVRTVTGAAGTRALLTYKGAAVDEASGSKPETETAVGDAAAARAVLRGSGLVETLAFEKRCRNWELTQDGRPLLATVVAVPELAGVFLEVETPARDAADLPAALAAVRRALRRLGVADADLTTELYTDAVARARAAG</sequence>
<dbReference type="Proteomes" id="UP000027178">
    <property type="component" value="Unassembled WGS sequence"/>
</dbReference>
<dbReference type="SUPFAM" id="SSF55154">
    <property type="entry name" value="CYTH-like phosphatases"/>
    <property type="match status" value="1"/>
</dbReference>
<keyword evidence="3" id="KW-1185">Reference proteome</keyword>
<dbReference type="EMBL" id="JNBY01000078">
    <property type="protein sequence ID" value="KDN85805.1"/>
    <property type="molecule type" value="Genomic_DNA"/>
</dbReference>
<evidence type="ECO:0000259" key="1">
    <source>
        <dbReference type="PROSITE" id="PS51707"/>
    </source>
</evidence>
<name>A0A066Z6M1_9ACTN</name>
<reference evidence="2 3" key="1">
    <citation type="submission" date="2014-05" db="EMBL/GenBank/DDBJ databases">
        <title>Draft Genome Sequence of Kitasatospora cheerisanensis KCTC 2395.</title>
        <authorList>
            <person name="Nam D.H."/>
        </authorList>
    </citation>
    <scope>NUCLEOTIDE SEQUENCE [LARGE SCALE GENOMIC DNA]</scope>
    <source>
        <strain evidence="2 3">KCTC 2395</strain>
    </source>
</reference>
<dbReference type="PANTHER" id="PTHR21028">
    <property type="entry name" value="SI:CH211-156B7.4"/>
    <property type="match status" value="1"/>
</dbReference>
<dbReference type="eggNOG" id="COG1437">
    <property type="taxonomic scope" value="Bacteria"/>
</dbReference>
<dbReference type="PANTHER" id="PTHR21028:SF2">
    <property type="entry name" value="CYTH DOMAIN-CONTAINING PROTEIN"/>
    <property type="match status" value="1"/>
</dbReference>
<evidence type="ECO:0000313" key="3">
    <source>
        <dbReference type="Proteomes" id="UP000027178"/>
    </source>
</evidence>
<evidence type="ECO:0000313" key="2">
    <source>
        <dbReference type="EMBL" id="KDN85805.1"/>
    </source>
</evidence>
<dbReference type="InterPro" id="IPR033469">
    <property type="entry name" value="CYTH-like_dom_sf"/>
</dbReference>
<dbReference type="AlphaFoldDB" id="A0A066Z6M1"/>